<gene>
    <name evidence="11" type="ORF">GCM10007968_08340</name>
</gene>
<dbReference type="RefSeq" id="WP_229727467.1">
    <property type="nucleotide sequence ID" value="NZ_BMOK01000003.1"/>
</dbReference>
<evidence type="ECO:0000256" key="10">
    <source>
        <dbReference type="SAM" id="Phobius"/>
    </source>
</evidence>
<reference evidence="11" key="2">
    <citation type="submission" date="2020-09" db="EMBL/GenBank/DDBJ databases">
        <authorList>
            <person name="Sun Q."/>
            <person name="Ohkuma M."/>
        </authorList>
    </citation>
    <scope>NUCLEOTIDE SEQUENCE</scope>
    <source>
        <strain evidence="11">JCM 15325</strain>
    </source>
</reference>
<evidence type="ECO:0000313" key="12">
    <source>
        <dbReference type="Proteomes" id="UP000654670"/>
    </source>
</evidence>
<keyword evidence="7 10" id="KW-1133">Transmembrane helix</keyword>
<dbReference type="PANTHER" id="PTHR30578">
    <property type="entry name" value="ELECTRON TRANSPORT COMPLEX PROTEIN RNFD"/>
    <property type="match status" value="1"/>
</dbReference>
<dbReference type="Pfam" id="PF03116">
    <property type="entry name" value="NQR2_RnfD_RnfE"/>
    <property type="match status" value="2"/>
</dbReference>
<feature type="transmembrane region" description="Helical" evidence="10">
    <location>
        <begin position="67"/>
        <end position="85"/>
    </location>
</feature>
<dbReference type="PANTHER" id="PTHR30578:SF0">
    <property type="entry name" value="ION-TRANSLOCATING OXIDOREDUCTASE COMPLEX SUBUNIT D"/>
    <property type="match status" value="1"/>
</dbReference>
<feature type="transmembrane region" description="Helical" evidence="10">
    <location>
        <begin position="140"/>
        <end position="158"/>
    </location>
</feature>
<feature type="transmembrane region" description="Helical" evidence="10">
    <location>
        <begin position="45"/>
        <end position="61"/>
    </location>
</feature>
<keyword evidence="8 10" id="KW-0472">Membrane</keyword>
<keyword evidence="5 10" id="KW-0812">Transmembrane</keyword>
<evidence type="ECO:0000256" key="7">
    <source>
        <dbReference type="ARBA" id="ARBA00022989"/>
    </source>
</evidence>
<keyword evidence="12" id="KW-1185">Reference proteome</keyword>
<accession>A0A917S087</accession>
<sequence length="303" mass="33422">MERLGTNTQRGLRKIPDSRMEKMHPAKTGKKAGFSFKKFIKSPKGIVFSILIVLSLIGLAYPNSSGGIRNIILAVITGLFMDYIVNYLMERPMRFSDGALVTGLIIGGILSPAAPWYLVMLTTVVALAFKHIFKDKRKPVFNPAAIGLLVSATFFSAGESWWSGLSMLPPWMTALLIVAGFIMVDRINKFPLVFSFLAAYILFFLLMGILGVTGAGDALRMPYINSALFLAFFMLTDPPTSPAKYPEQVFFGILAAAVSGVAFLYLSKLSYLLVGLLAANAWKVLQASRHQNRPVRRRQMNVN</sequence>
<evidence type="ECO:0000256" key="3">
    <source>
        <dbReference type="ARBA" id="ARBA00022630"/>
    </source>
</evidence>
<evidence type="ECO:0000256" key="6">
    <source>
        <dbReference type="ARBA" id="ARBA00022967"/>
    </source>
</evidence>
<feature type="transmembrane region" description="Helical" evidence="10">
    <location>
        <begin position="164"/>
        <end position="184"/>
    </location>
</feature>
<evidence type="ECO:0008006" key="13">
    <source>
        <dbReference type="Google" id="ProtNLM"/>
    </source>
</evidence>
<evidence type="ECO:0000256" key="4">
    <source>
        <dbReference type="ARBA" id="ARBA00022643"/>
    </source>
</evidence>
<reference evidence="11" key="1">
    <citation type="journal article" date="2014" name="Int. J. Syst. Evol. Microbiol.">
        <title>Complete genome sequence of Corynebacterium casei LMG S-19264T (=DSM 44701T), isolated from a smear-ripened cheese.</title>
        <authorList>
            <consortium name="US DOE Joint Genome Institute (JGI-PGF)"/>
            <person name="Walter F."/>
            <person name="Albersmeier A."/>
            <person name="Kalinowski J."/>
            <person name="Ruckert C."/>
        </authorList>
    </citation>
    <scope>NUCLEOTIDE SEQUENCE</scope>
    <source>
        <strain evidence="11">JCM 15325</strain>
    </source>
</reference>
<evidence type="ECO:0000313" key="11">
    <source>
        <dbReference type="EMBL" id="GGL46573.1"/>
    </source>
</evidence>
<keyword evidence="4" id="KW-0288">FMN</keyword>
<feature type="transmembrane region" description="Helical" evidence="10">
    <location>
        <begin position="218"/>
        <end position="236"/>
    </location>
</feature>
<evidence type="ECO:0000256" key="1">
    <source>
        <dbReference type="ARBA" id="ARBA00022448"/>
    </source>
</evidence>
<feature type="compositionally biased region" description="Basic and acidic residues" evidence="9">
    <location>
        <begin position="14"/>
        <end position="24"/>
    </location>
</feature>
<dbReference type="AlphaFoldDB" id="A0A917S087"/>
<dbReference type="EMBL" id="BMOK01000003">
    <property type="protein sequence ID" value="GGL46573.1"/>
    <property type="molecule type" value="Genomic_DNA"/>
</dbReference>
<comment type="caution">
    <text evidence="11">The sequence shown here is derived from an EMBL/GenBank/DDBJ whole genome shotgun (WGS) entry which is preliminary data.</text>
</comment>
<evidence type="ECO:0000256" key="9">
    <source>
        <dbReference type="SAM" id="MobiDB-lite"/>
    </source>
</evidence>
<protein>
    <recommendedName>
        <fullName evidence="13">NQR2, RnfD, RnfE family</fullName>
    </recommendedName>
</protein>
<evidence type="ECO:0000256" key="2">
    <source>
        <dbReference type="ARBA" id="ARBA00022553"/>
    </source>
</evidence>
<dbReference type="GO" id="GO:0055085">
    <property type="term" value="P:transmembrane transport"/>
    <property type="evidence" value="ECO:0007669"/>
    <property type="project" value="InterPro"/>
</dbReference>
<keyword evidence="3" id="KW-0285">Flavoprotein</keyword>
<feature type="transmembrane region" description="Helical" evidence="10">
    <location>
        <begin position="92"/>
        <end position="110"/>
    </location>
</feature>
<proteinExistence type="predicted"/>
<dbReference type="GO" id="GO:0005886">
    <property type="term" value="C:plasma membrane"/>
    <property type="evidence" value="ECO:0007669"/>
    <property type="project" value="TreeGrafter"/>
</dbReference>
<feature type="region of interest" description="Disordered" evidence="9">
    <location>
        <begin position="1"/>
        <end position="24"/>
    </location>
</feature>
<keyword evidence="6" id="KW-1278">Translocase</keyword>
<evidence type="ECO:0000256" key="8">
    <source>
        <dbReference type="ARBA" id="ARBA00023136"/>
    </source>
</evidence>
<dbReference type="Proteomes" id="UP000654670">
    <property type="component" value="Unassembled WGS sequence"/>
</dbReference>
<feature type="transmembrane region" description="Helical" evidence="10">
    <location>
        <begin position="191"/>
        <end position="212"/>
    </location>
</feature>
<keyword evidence="2" id="KW-0597">Phosphoprotein</keyword>
<dbReference type="InterPro" id="IPR004338">
    <property type="entry name" value="NqrB/RnfD"/>
</dbReference>
<feature type="compositionally biased region" description="Polar residues" evidence="9">
    <location>
        <begin position="1"/>
        <end position="10"/>
    </location>
</feature>
<keyword evidence="1" id="KW-0813">Transport</keyword>
<evidence type="ECO:0000256" key="5">
    <source>
        <dbReference type="ARBA" id="ARBA00022692"/>
    </source>
</evidence>
<organism evidence="11 12">
    <name type="scientific">Sporolactobacillus putidus</name>
    <dbReference type="NCBI Taxonomy" id="492735"/>
    <lineage>
        <taxon>Bacteria</taxon>
        <taxon>Bacillati</taxon>
        <taxon>Bacillota</taxon>
        <taxon>Bacilli</taxon>
        <taxon>Bacillales</taxon>
        <taxon>Sporolactobacillaceae</taxon>
        <taxon>Sporolactobacillus</taxon>
    </lineage>
</organism>
<feature type="transmembrane region" description="Helical" evidence="10">
    <location>
        <begin position="248"/>
        <end position="265"/>
    </location>
</feature>
<name>A0A917S087_9BACL</name>